<organism evidence="2 3">
    <name type="scientific">Actinomadura violacea</name>
    <dbReference type="NCBI Taxonomy" id="2819934"/>
    <lineage>
        <taxon>Bacteria</taxon>
        <taxon>Bacillati</taxon>
        <taxon>Actinomycetota</taxon>
        <taxon>Actinomycetes</taxon>
        <taxon>Streptosporangiales</taxon>
        <taxon>Thermomonosporaceae</taxon>
        <taxon>Actinomadura</taxon>
    </lineage>
</organism>
<dbReference type="Proteomes" id="UP000680206">
    <property type="component" value="Unassembled WGS sequence"/>
</dbReference>
<evidence type="ECO:0000313" key="2">
    <source>
        <dbReference type="EMBL" id="MBO2456584.1"/>
    </source>
</evidence>
<keyword evidence="1" id="KW-0233">DNA recombination</keyword>
<evidence type="ECO:0000313" key="3">
    <source>
        <dbReference type="Proteomes" id="UP000680206"/>
    </source>
</evidence>
<sequence>MGRPYDLRHGGVSWRLYAGVPAPQVAEWAGHSLEVLQKIYAKVVAGFDDVWFQRMDDVLDGHPGSTNGGDNS</sequence>
<comment type="caution">
    <text evidence="2">The sequence shown here is derived from an EMBL/GenBank/DDBJ whole genome shotgun (WGS) entry which is preliminary data.</text>
</comment>
<gene>
    <name evidence="2" type="ORF">J4709_03135</name>
</gene>
<dbReference type="EMBL" id="JAGEPF010000002">
    <property type="protein sequence ID" value="MBO2456584.1"/>
    <property type="molecule type" value="Genomic_DNA"/>
</dbReference>
<dbReference type="Gene3D" id="1.10.443.10">
    <property type="entry name" value="Intergrase catalytic core"/>
    <property type="match status" value="1"/>
</dbReference>
<protein>
    <recommendedName>
        <fullName evidence="4">Integrase</fullName>
    </recommendedName>
</protein>
<keyword evidence="3" id="KW-1185">Reference proteome</keyword>
<dbReference type="SUPFAM" id="SSF56349">
    <property type="entry name" value="DNA breaking-rejoining enzymes"/>
    <property type="match status" value="1"/>
</dbReference>
<dbReference type="RefSeq" id="WP_208236639.1">
    <property type="nucleotide sequence ID" value="NZ_JAGEPF010000002.1"/>
</dbReference>
<accession>A0ABS3RIL6</accession>
<reference evidence="2 3" key="1">
    <citation type="submission" date="2021-03" db="EMBL/GenBank/DDBJ databases">
        <title>Actinomadura violae sp. nov., isolated from lichen in Thailand.</title>
        <authorList>
            <person name="Kanchanasin P."/>
            <person name="Saeng-In P."/>
            <person name="Phongsopitanun W."/>
            <person name="Yuki M."/>
            <person name="Kudo T."/>
            <person name="Ohkuma M."/>
            <person name="Tanasupawat S."/>
        </authorList>
    </citation>
    <scope>NUCLEOTIDE SEQUENCE [LARGE SCALE GENOMIC DNA]</scope>
    <source>
        <strain evidence="2 3">LCR2-06</strain>
    </source>
</reference>
<evidence type="ECO:0000256" key="1">
    <source>
        <dbReference type="ARBA" id="ARBA00023172"/>
    </source>
</evidence>
<proteinExistence type="predicted"/>
<evidence type="ECO:0008006" key="4">
    <source>
        <dbReference type="Google" id="ProtNLM"/>
    </source>
</evidence>
<name>A0ABS3RIL6_9ACTN</name>
<dbReference type="InterPro" id="IPR013762">
    <property type="entry name" value="Integrase-like_cat_sf"/>
</dbReference>
<dbReference type="InterPro" id="IPR011010">
    <property type="entry name" value="DNA_brk_join_enz"/>
</dbReference>